<dbReference type="PANTHER" id="PTHR24279">
    <property type="entry name" value="CYTOCHROME P450"/>
    <property type="match status" value="1"/>
</dbReference>
<evidence type="ECO:0000256" key="5">
    <source>
        <dbReference type="ARBA" id="ARBA00023002"/>
    </source>
</evidence>
<dbReference type="GO" id="GO:0016705">
    <property type="term" value="F:oxidoreductase activity, acting on paired donors, with incorporation or reduction of molecular oxygen"/>
    <property type="evidence" value="ECO:0007669"/>
    <property type="project" value="InterPro"/>
</dbReference>
<keyword evidence="5" id="KW-0560">Oxidoreductase</keyword>
<evidence type="ECO:0000256" key="8">
    <source>
        <dbReference type="SAM" id="MobiDB-lite"/>
    </source>
</evidence>
<evidence type="ECO:0000256" key="2">
    <source>
        <dbReference type="ARBA" id="ARBA00010617"/>
    </source>
</evidence>
<dbReference type="GO" id="GO:0004497">
    <property type="term" value="F:monooxygenase activity"/>
    <property type="evidence" value="ECO:0007669"/>
    <property type="project" value="UniProtKB-KW"/>
</dbReference>
<dbReference type="GO" id="GO:0005506">
    <property type="term" value="F:iron ion binding"/>
    <property type="evidence" value="ECO:0007669"/>
    <property type="project" value="InterPro"/>
</dbReference>
<dbReference type="InterPro" id="IPR050479">
    <property type="entry name" value="CYP11_CYP27_families"/>
</dbReference>
<evidence type="ECO:0000256" key="1">
    <source>
        <dbReference type="ARBA" id="ARBA00001971"/>
    </source>
</evidence>
<evidence type="ECO:0000256" key="7">
    <source>
        <dbReference type="ARBA" id="ARBA00023033"/>
    </source>
</evidence>
<dbReference type="Pfam" id="PF00067">
    <property type="entry name" value="p450"/>
    <property type="match status" value="1"/>
</dbReference>
<keyword evidence="7" id="KW-0503">Monooxygenase</keyword>
<dbReference type="OrthoDB" id="2789670at2759"/>
<accession>A0A8S4SBW5</accession>
<dbReference type="InterPro" id="IPR001128">
    <property type="entry name" value="Cyt_P450"/>
</dbReference>
<keyword evidence="10" id="KW-1185">Reference proteome</keyword>
<keyword evidence="3" id="KW-0349">Heme</keyword>
<comment type="similarity">
    <text evidence="2">Belongs to the cytochrome P450 family.</text>
</comment>
<evidence type="ECO:0000256" key="3">
    <source>
        <dbReference type="ARBA" id="ARBA00022617"/>
    </source>
</evidence>
<evidence type="ECO:0000256" key="6">
    <source>
        <dbReference type="ARBA" id="ARBA00023004"/>
    </source>
</evidence>
<keyword evidence="4" id="KW-0479">Metal-binding</keyword>
<dbReference type="SUPFAM" id="SSF48264">
    <property type="entry name" value="Cytochrome P450"/>
    <property type="match status" value="1"/>
</dbReference>
<evidence type="ECO:0000256" key="4">
    <source>
        <dbReference type="ARBA" id="ARBA00022723"/>
    </source>
</evidence>
<comment type="caution">
    <text evidence="9">The sequence shown here is derived from an EMBL/GenBank/DDBJ whole genome shotgun (WGS) entry which is preliminary data.</text>
</comment>
<dbReference type="Gene3D" id="1.10.630.10">
    <property type="entry name" value="Cytochrome P450"/>
    <property type="match status" value="1"/>
</dbReference>
<dbReference type="InterPro" id="IPR036396">
    <property type="entry name" value="Cyt_P450_sf"/>
</dbReference>
<dbReference type="EMBL" id="CAKXAJ010026273">
    <property type="protein sequence ID" value="CAH2265125.1"/>
    <property type="molecule type" value="Genomic_DNA"/>
</dbReference>
<dbReference type="Proteomes" id="UP000838756">
    <property type="component" value="Unassembled WGS sequence"/>
</dbReference>
<evidence type="ECO:0000313" key="9">
    <source>
        <dbReference type="EMBL" id="CAH2265125.1"/>
    </source>
</evidence>
<proteinExistence type="inferred from homology"/>
<dbReference type="AlphaFoldDB" id="A0A8S4SBW5"/>
<protein>
    <submittedName>
        <fullName evidence="9">Jg9278 protein</fullName>
    </submittedName>
</protein>
<comment type="cofactor">
    <cofactor evidence="1">
        <name>heme</name>
        <dbReference type="ChEBI" id="CHEBI:30413"/>
    </cofactor>
</comment>
<feature type="region of interest" description="Disordered" evidence="8">
    <location>
        <begin position="17"/>
        <end position="36"/>
    </location>
</feature>
<feature type="compositionally biased region" description="Low complexity" evidence="8">
    <location>
        <begin position="21"/>
        <end position="32"/>
    </location>
</feature>
<keyword evidence="6" id="KW-0408">Iron</keyword>
<dbReference type="PANTHER" id="PTHR24279:SF120">
    <property type="entry name" value="CYTOCHROME P450"/>
    <property type="match status" value="1"/>
</dbReference>
<sequence length="540" mass="60451">MSKTVLARHCLFSRPSRRQISTSAPRRTSTSPQRHNVAAPALKTSYKKFTDIPGPIALPMMRHHAHVLPRIGCFHHTVGLGLLEGLRDRYGDLVRLAKASRSRPALYVFDPDLMREVYDSNVTESPQWMGSPLAEQRLNAGTQCPMHNDEIKAIWPAMRTLLQDGALLSNYDQAFDDIASDVTRRLAELRHAENALNEEVETEVYRWAIETIGVMMFGIRLGCLDGAVHVPSEHNRKPEKTSMDDHIQDLCSLSKRSIEELTPAEKFVRCSLEIANESYLVRSENTLKPESPSFNDALKAFDKHFCLTDHFLTRALNELNNDQLRPEQILLDKLRPLDRRILPLAADVFLAGVDPLAQTAISMFYQLSLNAARQQKAHDEVVWAKASREEGIDVQELPYVSACAREALRLYPATGGVVRRSKEEFVVGGYEVPAGVDIILAHGVSSKVEQEWGRAKSFIPERWCNEGWGPLNASRAHPSSSMPFGQSCPATGIVGKLLSSLATRVLDKYRLEWHGPSPNIVTNGVNKIQSPYYFVLQNAG</sequence>
<organism evidence="9 10">
    <name type="scientific">Pararge aegeria aegeria</name>
    <dbReference type="NCBI Taxonomy" id="348720"/>
    <lineage>
        <taxon>Eukaryota</taxon>
        <taxon>Metazoa</taxon>
        <taxon>Ecdysozoa</taxon>
        <taxon>Arthropoda</taxon>
        <taxon>Hexapoda</taxon>
        <taxon>Insecta</taxon>
        <taxon>Pterygota</taxon>
        <taxon>Neoptera</taxon>
        <taxon>Endopterygota</taxon>
        <taxon>Lepidoptera</taxon>
        <taxon>Glossata</taxon>
        <taxon>Ditrysia</taxon>
        <taxon>Papilionoidea</taxon>
        <taxon>Nymphalidae</taxon>
        <taxon>Satyrinae</taxon>
        <taxon>Satyrini</taxon>
        <taxon>Parargina</taxon>
        <taxon>Pararge</taxon>
    </lineage>
</organism>
<dbReference type="GO" id="GO:0020037">
    <property type="term" value="F:heme binding"/>
    <property type="evidence" value="ECO:0007669"/>
    <property type="project" value="InterPro"/>
</dbReference>
<evidence type="ECO:0000313" key="10">
    <source>
        <dbReference type="Proteomes" id="UP000838756"/>
    </source>
</evidence>
<gene>
    <name evidence="9" type="primary">jg9278</name>
    <name evidence="9" type="ORF">PAEG_LOCUS24785</name>
</gene>
<name>A0A8S4SBW5_9NEOP</name>
<reference evidence="9" key="1">
    <citation type="submission" date="2022-03" db="EMBL/GenBank/DDBJ databases">
        <authorList>
            <person name="Lindestad O."/>
        </authorList>
    </citation>
    <scope>NUCLEOTIDE SEQUENCE</scope>
</reference>